<feature type="compositionally biased region" description="Polar residues" evidence="4">
    <location>
        <begin position="291"/>
        <end position="300"/>
    </location>
</feature>
<feature type="signal peptide" evidence="5">
    <location>
        <begin position="1"/>
        <end position="31"/>
    </location>
</feature>
<accession>A0A811NZF1</accession>
<gene>
    <name evidence="7" type="ORF">NCGR_LOCUS20955</name>
</gene>
<evidence type="ECO:0000256" key="2">
    <source>
        <dbReference type="ARBA" id="ARBA00023015"/>
    </source>
</evidence>
<comment type="similarity">
    <text evidence="1">Belongs to the bHLH protein family.</text>
</comment>
<feature type="region of interest" description="Disordered" evidence="4">
    <location>
        <begin position="265"/>
        <end position="300"/>
    </location>
</feature>
<sequence length="371" mass="41543">MPWMPLYSSYPSSRKSICLVVFFRVIVYVSSSPNCSSYGLHLTCLARHTGQVELKRFRVVKEVGRIVMNVRIFACYQLIEVCQVEYFRQLLKPVMATYHDDYFHQLQADLLFRFGVNRNLLQQNSAVMRYPASLAGNSSFAYGYEADYCMANGLLGVQCNHSVPVSPALAAPSGITSPHIRSPLDAFELQPSKVCPRNFVIFDHTDEKGCIMYHPALVNNLNPTNIDLLQCHGEVVCRSSGQDNGNLEEQSSSFKEDTEEIDALLSSDDDSDEDDVVSTGRTPDPLESGPFESSSLPRFKTTSQVSENSSVCYRSMENVTHEKIRNVVTVLRGIIPDGEQLDTSSVLEEAVRYLKFLKMESKKLGMEGLSI</sequence>
<evidence type="ECO:0000313" key="7">
    <source>
        <dbReference type="EMBL" id="CAD6230734.1"/>
    </source>
</evidence>
<dbReference type="PROSITE" id="PS50888">
    <property type="entry name" value="BHLH"/>
    <property type="match status" value="1"/>
</dbReference>
<dbReference type="EMBL" id="CAJGYO010000005">
    <property type="protein sequence ID" value="CAD6230734.1"/>
    <property type="molecule type" value="Genomic_DNA"/>
</dbReference>
<name>A0A811NZF1_9POAL</name>
<evidence type="ECO:0000259" key="6">
    <source>
        <dbReference type="PROSITE" id="PS50888"/>
    </source>
</evidence>
<dbReference type="PANTHER" id="PTHR36066:SF19">
    <property type="entry name" value="OS01G0626900 PROTEIN"/>
    <property type="match status" value="1"/>
</dbReference>
<feature type="chain" id="PRO_5033021137" description="BHLH domain-containing protein" evidence="5">
    <location>
        <begin position="32"/>
        <end position="371"/>
    </location>
</feature>
<feature type="domain" description="BHLH" evidence="6">
    <location>
        <begin position="308"/>
        <end position="357"/>
    </location>
</feature>
<proteinExistence type="inferred from homology"/>
<dbReference type="PANTHER" id="PTHR36066">
    <property type="entry name" value="TRANSCRIPTION FACTOR BHLH145"/>
    <property type="match status" value="1"/>
</dbReference>
<dbReference type="AlphaFoldDB" id="A0A811NZF1"/>
<keyword evidence="2" id="KW-0805">Transcription regulation</keyword>
<protein>
    <recommendedName>
        <fullName evidence="6">BHLH domain-containing protein</fullName>
    </recommendedName>
</protein>
<organism evidence="7 8">
    <name type="scientific">Miscanthus lutarioriparius</name>
    <dbReference type="NCBI Taxonomy" id="422564"/>
    <lineage>
        <taxon>Eukaryota</taxon>
        <taxon>Viridiplantae</taxon>
        <taxon>Streptophyta</taxon>
        <taxon>Embryophyta</taxon>
        <taxon>Tracheophyta</taxon>
        <taxon>Spermatophyta</taxon>
        <taxon>Magnoliopsida</taxon>
        <taxon>Liliopsida</taxon>
        <taxon>Poales</taxon>
        <taxon>Poaceae</taxon>
        <taxon>PACMAD clade</taxon>
        <taxon>Panicoideae</taxon>
        <taxon>Andropogonodae</taxon>
        <taxon>Andropogoneae</taxon>
        <taxon>Saccharinae</taxon>
        <taxon>Miscanthus</taxon>
    </lineage>
</organism>
<evidence type="ECO:0000313" key="8">
    <source>
        <dbReference type="Proteomes" id="UP000604825"/>
    </source>
</evidence>
<dbReference type="InterPro" id="IPR011598">
    <property type="entry name" value="bHLH_dom"/>
</dbReference>
<dbReference type="InterPro" id="IPR037546">
    <property type="entry name" value="SAC51-like"/>
</dbReference>
<dbReference type="OrthoDB" id="1921805at2759"/>
<dbReference type="GO" id="GO:0046983">
    <property type="term" value="F:protein dimerization activity"/>
    <property type="evidence" value="ECO:0007669"/>
    <property type="project" value="InterPro"/>
</dbReference>
<keyword evidence="5" id="KW-0732">Signal</keyword>
<keyword evidence="8" id="KW-1185">Reference proteome</keyword>
<feature type="compositionally biased region" description="Acidic residues" evidence="4">
    <location>
        <begin position="265"/>
        <end position="276"/>
    </location>
</feature>
<keyword evidence="3" id="KW-0804">Transcription</keyword>
<evidence type="ECO:0000256" key="4">
    <source>
        <dbReference type="SAM" id="MobiDB-lite"/>
    </source>
</evidence>
<dbReference type="SUPFAM" id="SSF47459">
    <property type="entry name" value="HLH, helix-loop-helix DNA-binding domain"/>
    <property type="match status" value="1"/>
</dbReference>
<dbReference type="Proteomes" id="UP000604825">
    <property type="component" value="Unassembled WGS sequence"/>
</dbReference>
<dbReference type="InterPro" id="IPR036638">
    <property type="entry name" value="HLH_DNA-bd_sf"/>
</dbReference>
<evidence type="ECO:0000256" key="5">
    <source>
        <dbReference type="SAM" id="SignalP"/>
    </source>
</evidence>
<reference evidence="7" key="1">
    <citation type="submission" date="2020-10" db="EMBL/GenBank/DDBJ databases">
        <authorList>
            <person name="Han B."/>
            <person name="Lu T."/>
            <person name="Zhao Q."/>
            <person name="Huang X."/>
            <person name="Zhao Y."/>
        </authorList>
    </citation>
    <scope>NUCLEOTIDE SEQUENCE</scope>
</reference>
<evidence type="ECO:0000256" key="3">
    <source>
        <dbReference type="ARBA" id="ARBA00023163"/>
    </source>
</evidence>
<comment type="caution">
    <text evidence="7">The sequence shown here is derived from an EMBL/GenBank/DDBJ whole genome shotgun (WGS) entry which is preliminary data.</text>
</comment>
<evidence type="ECO:0000256" key="1">
    <source>
        <dbReference type="ARBA" id="ARBA00005510"/>
    </source>
</evidence>